<dbReference type="InterPro" id="IPR023828">
    <property type="entry name" value="Peptidase_S8_Ser-AS"/>
</dbReference>
<dbReference type="InterPro" id="IPR000209">
    <property type="entry name" value="Peptidase_S8/S53_dom"/>
</dbReference>
<dbReference type="PANTHER" id="PTHR43806:SF65">
    <property type="entry name" value="SERINE PROTEASE APRX"/>
    <property type="match status" value="1"/>
</dbReference>
<dbReference type="Gene3D" id="3.50.30.30">
    <property type="match status" value="1"/>
</dbReference>
<evidence type="ECO:0000256" key="7">
    <source>
        <dbReference type="ARBA" id="ARBA00022825"/>
    </source>
</evidence>
<dbReference type="Gene3D" id="2.60.40.10">
    <property type="entry name" value="Immunoglobulins"/>
    <property type="match status" value="1"/>
</dbReference>
<comment type="similarity">
    <text evidence="1 8 9">Belongs to the peptidase S8 family.</text>
</comment>
<evidence type="ECO:0000256" key="8">
    <source>
        <dbReference type="PROSITE-ProRule" id="PRU01240"/>
    </source>
</evidence>
<evidence type="ECO:0000256" key="1">
    <source>
        <dbReference type="ARBA" id="ARBA00011073"/>
    </source>
</evidence>
<protein>
    <submittedName>
        <fullName evidence="13">Subtilisin family serine protease</fullName>
    </submittedName>
</protein>
<dbReference type="Proteomes" id="UP000755585">
    <property type="component" value="Unassembled WGS sequence"/>
</dbReference>
<feature type="domain" description="PA" evidence="12">
    <location>
        <begin position="806"/>
        <end position="884"/>
    </location>
</feature>
<dbReference type="InterPro" id="IPR022398">
    <property type="entry name" value="Peptidase_S8_His-AS"/>
</dbReference>
<dbReference type="InterPro" id="IPR036852">
    <property type="entry name" value="Peptidase_S8/S53_dom_sf"/>
</dbReference>
<keyword evidence="5 10" id="KW-0732">Signal</keyword>
<comment type="caution">
    <text evidence="13">The sequence shown here is derived from an EMBL/GenBank/DDBJ whole genome shotgun (WGS) entry which is preliminary data.</text>
</comment>
<evidence type="ECO:0000256" key="4">
    <source>
        <dbReference type="ARBA" id="ARBA00022670"/>
    </source>
</evidence>
<dbReference type="SUPFAM" id="SSF52025">
    <property type="entry name" value="PA domain"/>
    <property type="match status" value="1"/>
</dbReference>
<accession>A0ABS4UYB3</accession>
<keyword evidence="4 8" id="KW-0645">Protease</keyword>
<dbReference type="PROSITE" id="PS51318">
    <property type="entry name" value="TAT"/>
    <property type="match status" value="1"/>
</dbReference>
<dbReference type="SUPFAM" id="SSF52743">
    <property type="entry name" value="Subtilisin-like"/>
    <property type="match status" value="1"/>
</dbReference>
<dbReference type="EMBL" id="JAGINT010000002">
    <property type="protein sequence ID" value="MBP2356620.1"/>
    <property type="molecule type" value="Genomic_DNA"/>
</dbReference>
<dbReference type="PROSITE" id="PS51892">
    <property type="entry name" value="SUBTILASE"/>
    <property type="match status" value="1"/>
</dbReference>
<keyword evidence="6 8" id="KW-0378">Hydrolase</keyword>
<dbReference type="CDD" id="cd07487">
    <property type="entry name" value="Peptidases_S8_1"/>
    <property type="match status" value="1"/>
</dbReference>
<dbReference type="InterPro" id="IPR046450">
    <property type="entry name" value="PA_dom_sf"/>
</dbReference>
<evidence type="ECO:0000256" key="10">
    <source>
        <dbReference type="SAM" id="SignalP"/>
    </source>
</evidence>
<feature type="active site" description="Charge relay system" evidence="8">
    <location>
        <position position="438"/>
    </location>
</feature>
<evidence type="ECO:0000256" key="2">
    <source>
        <dbReference type="ARBA" id="ARBA00022512"/>
    </source>
</evidence>
<keyword evidence="7 8" id="KW-0720">Serine protease</keyword>
<name>A0ABS4UYB3_9ACTN</name>
<dbReference type="PROSITE" id="PS00137">
    <property type="entry name" value="SUBTILASE_HIS"/>
    <property type="match status" value="1"/>
</dbReference>
<dbReference type="InterPro" id="IPR003137">
    <property type="entry name" value="PA_domain"/>
</dbReference>
<feature type="chain" id="PRO_5046464679" evidence="10">
    <location>
        <begin position="26"/>
        <end position="1236"/>
    </location>
</feature>
<dbReference type="InterPro" id="IPR015500">
    <property type="entry name" value="Peptidase_S8_subtilisin-rel"/>
</dbReference>
<keyword evidence="3" id="KW-0964">Secreted</keyword>
<keyword evidence="2" id="KW-0134">Cell wall</keyword>
<sequence>MATRRSMLLGLALTATLVVPGTAKAEPPAPTPGVAKAPSQQASTKVTLVTGDVVTMTTAAGTPAVTVTPHAGSTGNFTSYSVGKDVYVIPQEAGPLIASGKLDQQLFNVSGLIAQGYDDAHTSAVPMIVRYAARMPAKTAAPAGTKLKRSLPSVRGAAVTADKANTAAFWNSIDDNVGRTAKPQLSGGVDHVWLDRKMHALLDKSVPQIGAPDAWQAGYDGKGVKVAILDTGVDLNHPDLAGKVVESQSFVAGQTVQDGHGHGTHVASTIAGSGAASGGKYKGVAPGAELVIGKVLSNEGEGAASDIVAGMDWAAHSGAKVISMSLGGTAGPKAEDPLVEAVDSLTAQTGVLFTIAAGNSGPGASTVGSPGDAASALTVGAVDHTDAITDFSSCGPAVDGSLKPEISAPGADIVAARAAGTSMGHPVDANYTSASGTSMATPHVAGAAAILAEEHPDWTPAQLKDQLISTAKTTADTSVYAQGAGRVDVSRAFRQTVAASGVVDFGMRPFGSADPVVKQLTYTNRGDQPVTLSLTQKSAGTAVPAGTFQLGASSVTIPAHGTADVPVTLTGGTMATGTYGEHVVGTSADGATVVTTAVGFEQDVQRFNVTITVKDHGQPVADHAYGMIFVFDLQTARPADMYYFEGTAGTLTLSLPRGEYGFESGTYRFTQDWGQTRQVVYGAESGVVLDADKSLTFDGRQAHEVGLKTPKPSQLHQARMSLSLSSENSPLRYELQSDVAGFAKLFAIPSTGKKELLEHRLHFSATEPILAAQLVGRGAFPIAPEYVGGWTGSTKIVGTRMFRPVNAGTGRPEDFTAAVRGNLALVKRSDEVGTSEVVANAAAAGSGAVVIYSDAPGEWGTDVYTTKETAIPALTLSGEQGTKLAALAAHGKVKLLFQGKAMPSYSYEVLKTQAGISANQQYRADPRELATVNDRFYASTPATEGGFSRAVISDKQTFLVSTLVRTTMPRTLTEYVSAGVRTFETVAAAPVWEMLPGVIQTYPVVLKAWQVTDRAWNKAVVRSAITEYHPYGTLRLGELGSVDIAPLLAMETGQWGTPISLLETKKLTVYRDGQLVGSAPWMSVNFPMVPEPATYKLVTEVSRDLPWWTTSTKVDSAWTFRSEHSERGALPVMSIDYDVNVALDNSVRAGQTTTLGLGFRNPAGLAAPNLKDVKVSASYDDGATWTQAQVRRAGAAGATAVLRNPKTAGFVTLKVQATDVDGTAVEQTVTRAYRVR</sequence>
<dbReference type="InterPro" id="IPR013783">
    <property type="entry name" value="Ig-like_fold"/>
</dbReference>
<evidence type="ECO:0000256" key="9">
    <source>
        <dbReference type="RuleBase" id="RU003355"/>
    </source>
</evidence>
<dbReference type="InterPro" id="IPR023827">
    <property type="entry name" value="Peptidase_S8_Asp-AS"/>
</dbReference>
<reference evidence="13 14" key="1">
    <citation type="submission" date="2021-03" db="EMBL/GenBank/DDBJ databases">
        <title>Sequencing the genomes of 1000 actinobacteria strains.</title>
        <authorList>
            <person name="Klenk H.-P."/>
        </authorList>
    </citation>
    <scope>NUCLEOTIDE SEQUENCE [LARGE SCALE GENOMIC DNA]</scope>
    <source>
        <strain evidence="13 14">DSM 18824</strain>
    </source>
</reference>
<dbReference type="PROSITE" id="PS00138">
    <property type="entry name" value="SUBTILASE_SER"/>
    <property type="match status" value="1"/>
</dbReference>
<evidence type="ECO:0000313" key="13">
    <source>
        <dbReference type="EMBL" id="MBP2356620.1"/>
    </source>
</evidence>
<feature type="active site" description="Charge relay system" evidence="8">
    <location>
        <position position="262"/>
    </location>
</feature>
<feature type="signal peptide" evidence="10">
    <location>
        <begin position="1"/>
        <end position="25"/>
    </location>
</feature>
<dbReference type="RefSeq" id="WP_209699108.1">
    <property type="nucleotide sequence ID" value="NZ_BAAAVU010000022.1"/>
</dbReference>
<proteinExistence type="inferred from homology"/>
<dbReference type="PANTHER" id="PTHR43806">
    <property type="entry name" value="PEPTIDASE S8"/>
    <property type="match status" value="1"/>
</dbReference>
<dbReference type="Gene3D" id="3.40.50.200">
    <property type="entry name" value="Peptidase S8/S53 domain"/>
    <property type="match status" value="1"/>
</dbReference>
<evidence type="ECO:0000259" key="12">
    <source>
        <dbReference type="Pfam" id="PF02225"/>
    </source>
</evidence>
<dbReference type="GO" id="GO:0008233">
    <property type="term" value="F:peptidase activity"/>
    <property type="evidence" value="ECO:0007669"/>
    <property type="project" value="UniProtKB-KW"/>
</dbReference>
<organism evidence="13 14">
    <name type="scientific">Kribbella aluminosa</name>
    <dbReference type="NCBI Taxonomy" id="416017"/>
    <lineage>
        <taxon>Bacteria</taxon>
        <taxon>Bacillati</taxon>
        <taxon>Actinomycetota</taxon>
        <taxon>Actinomycetes</taxon>
        <taxon>Propionibacteriales</taxon>
        <taxon>Kribbellaceae</taxon>
        <taxon>Kribbella</taxon>
    </lineage>
</organism>
<evidence type="ECO:0000256" key="3">
    <source>
        <dbReference type="ARBA" id="ARBA00022525"/>
    </source>
</evidence>
<dbReference type="GO" id="GO:0006508">
    <property type="term" value="P:proteolysis"/>
    <property type="evidence" value="ECO:0007669"/>
    <property type="project" value="UniProtKB-KW"/>
</dbReference>
<dbReference type="PRINTS" id="PR00723">
    <property type="entry name" value="SUBTILISIN"/>
</dbReference>
<evidence type="ECO:0000256" key="5">
    <source>
        <dbReference type="ARBA" id="ARBA00022729"/>
    </source>
</evidence>
<dbReference type="Pfam" id="PF00082">
    <property type="entry name" value="Peptidase_S8"/>
    <property type="match status" value="1"/>
</dbReference>
<dbReference type="PROSITE" id="PS00136">
    <property type="entry name" value="SUBTILASE_ASP"/>
    <property type="match status" value="1"/>
</dbReference>
<feature type="active site" description="Charge relay system" evidence="8">
    <location>
        <position position="230"/>
    </location>
</feature>
<keyword evidence="14" id="KW-1185">Reference proteome</keyword>
<feature type="domain" description="Peptidase S8/S53" evidence="11">
    <location>
        <begin position="221"/>
        <end position="485"/>
    </location>
</feature>
<dbReference type="Pfam" id="PF02225">
    <property type="entry name" value="PA"/>
    <property type="match status" value="1"/>
</dbReference>
<evidence type="ECO:0000256" key="6">
    <source>
        <dbReference type="ARBA" id="ARBA00022801"/>
    </source>
</evidence>
<evidence type="ECO:0000259" key="11">
    <source>
        <dbReference type="Pfam" id="PF00082"/>
    </source>
</evidence>
<dbReference type="InterPro" id="IPR006311">
    <property type="entry name" value="TAT_signal"/>
</dbReference>
<gene>
    <name evidence="13" type="ORF">JOF29_007730</name>
</gene>
<dbReference type="InterPro" id="IPR050131">
    <property type="entry name" value="Peptidase_S8_subtilisin-like"/>
</dbReference>
<evidence type="ECO:0000313" key="14">
    <source>
        <dbReference type="Proteomes" id="UP000755585"/>
    </source>
</evidence>